<proteinExistence type="predicted"/>
<dbReference type="AlphaFoldDB" id="A0A225DEN6"/>
<comment type="caution">
    <text evidence="1">The sequence shown here is derived from an EMBL/GenBank/DDBJ whole genome shotgun (WGS) entry which is preliminary data.</text>
</comment>
<organism evidence="1 2">
    <name type="scientific">Fimbriiglobus ruber</name>
    <dbReference type="NCBI Taxonomy" id="1908690"/>
    <lineage>
        <taxon>Bacteria</taxon>
        <taxon>Pseudomonadati</taxon>
        <taxon>Planctomycetota</taxon>
        <taxon>Planctomycetia</taxon>
        <taxon>Gemmatales</taxon>
        <taxon>Gemmataceae</taxon>
        <taxon>Fimbriiglobus</taxon>
    </lineage>
</organism>
<keyword evidence="2" id="KW-1185">Reference proteome</keyword>
<dbReference type="Proteomes" id="UP000214646">
    <property type="component" value="Unassembled WGS sequence"/>
</dbReference>
<accession>A0A225DEN6</accession>
<reference evidence="2" key="1">
    <citation type="submission" date="2017-06" db="EMBL/GenBank/DDBJ databases">
        <title>Genome analysis of Fimbriiglobus ruber SP5, the first member of the order Planctomycetales with confirmed chitinolytic capability.</title>
        <authorList>
            <person name="Ravin N.V."/>
            <person name="Rakitin A.L."/>
            <person name="Ivanova A.A."/>
            <person name="Beletsky A.V."/>
            <person name="Kulichevskaya I.S."/>
            <person name="Mardanov A.V."/>
            <person name="Dedysh S.N."/>
        </authorList>
    </citation>
    <scope>NUCLEOTIDE SEQUENCE [LARGE SCALE GENOMIC DNA]</scope>
    <source>
        <strain evidence="2">SP5</strain>
    </source>
</reference>
<sequence>MIVDPLQPTRGTPRGTAVEPWRLGAFFAFIARKPLFWDRRISAAAES</sequence>
<dbReference type="EMBL" id="NIDE01000014">
    <property type="protein sequence ID" value="OWK38114.1"/>
    <property type="molecule type" value="Genomic_DNA"/>
</dbReference>
<evidence type="ECO:0000313" key="1">
    <source>
        <dbReference type="EMBL" id="OWK38114.1"/>
    </source>
</evidence>
<protein>
    <submittedName>
        <fullName evidence="1">Uncharacterized protein</fullName>
    </submittedName>
</protein>
<evidence type="ECO:0000313" key="2">
    <source>
        <dbReference type="Proteomes" id="UP000214646"/>
    </source>
</evidence>
<gene>
    <name evidence="1" type="ORF">FRUB_07234</name>
</gene>
<name>A0A225DEN6_9BACT</name>